<name>A0AAD6QE68_9ROSI</name>
<feature type="compositionally biased region" description="Basic and acidic residues" evidence="1">
    <location>
        <begin position="146"/>
        <end position="170"/>
    </location>
</feature>
<proteinExistence type="predicted"/>
<feature type="region of interest" description="Disordered" evidence="1">
    <location>
        <begin position="279"/>
        <end position="345"/>
    </location>
</feature>
<evidence type="ECO:0000313" key="2">
    <source>
        <dbReference type="EMBL" id="KAJ6987665.1"/>
    </source>
</evidence>
<reference evidence="2" key="1">
    <citation type="journal article" date="2023" name="Mol. Ecol. Resour.">
        <title>Chromosome-level genome assembly of a triploid poplar Populus alba 'Berolinensis'.</title>
        <authorList>
            <person name="Chen S."/>
            <person name="Yu Y."/>
            <person name="Wang X."/>
            <person name="Wang S."/>
            <person name="Zhang T."/>
            <person name="Zhou Y."/>
            <person name="He R."/>
            <person name="Meng N."/>
            <person name="Wang Y."/>
            <person name="Liu W."/>
            <person name="Liu Z."/>
            <person name="Liu J."/>
            <person name="Guo Q."/>
            <person name="Huang H."/>
            <person name="Sederoff R.R."/>
            <person name="Wang G."/>
            <person name="Qu G."/>
            <person name="Chen S."/>
        </authorList>
    </citation>
    <scope>NUCLEOTIDE SEQUENCE</scope>
    <source>
        <strain evidence="2">SC-2020</strain>
    </source>
</reference>
<sequence length="498" mass="53241">MDLEHGSGSSKHSESHPEVSDGSGTSDHEDTYPKLRVRVGSGDNLQRGPEKIDGTEGSKNSESNPEFIDGSVSSKRRELKLEFTATEGDLHMPFVKSGPSSSSPSSASSLSSSSSSLYDLFDVIAKESADPGACADFESLNKAHEITQPASEDHENDTSIENSHKSKESECGSSDHTLTFPVSDATRESLVHNMSPTQSPSLQVMERPGGYDPFRIPSSIFERNKGPAPMDWSAASNESLFSIHVGNNSFSRDHVLLLGDLGLSGDIKQSGELVMFSPPPPKAMVATDNQSSDPALETYKQKGGANGISDDTIKDPEENQSKENKPNQAVSWKSPRTSNLSHESGDSIESFSFPILVDSRYSCIICIFMQGAKERRKMHGHFATFLVVAGRSATVNGQAATLGGQAAGVLIVAGRSATIGTVAEKDGVVINILLANGMRNGSVKAGIEQRQQHLESPSAPGTTFLNTKAPCILHLGYVQESTALVIDYDWMTLEAAHA</sequence>
<dbReference type="PANTHER" id="PTHR33673">
    <property type="entry name" value="SUPPRESSOR SRP40-LIKE PROTEIN"/>
    <property type="match status" value="1"/>
</dbReference>
<feature type="compositionally biased region" description="Low complexity" evidence="1">
    <location>
        <begin position="1"/>
        <end position="10"/>
    </location>
</feature>
<dbReference type="AlphaFoldDB" id="A0AAD6QE68"/>
<protein>
    <submittedName>
        <fullName evidence="2">Uncharacterized protein</fullName>
    </submittedName>
</protein>
<keyword evidence="3" id="KW-1185">Reference proteome</keyword>
<feature type="compositionally biased region" description="Basic and acidic residues" evidence="1">
    <location>
        <begin position="311"/>
        <end position="325"/>
    </location>
</feature>
<organism evidence="2 3">
    <name type="scientific">Populus alba x Populus x berolinensis</name>
    <dbReference type="NCBI Taxonomy" id="444605"/>
    <lineage>
        <taxon>Eukaryota</taxon>
        <taxon>Viridiplantae</taxon>
        <taxon>Streptophyta</taxon>
        <taxon>Embryophyta</taxon>
        <taxon>Tracheophyta</taxon>
        <taxon>Spermatophyta</taxon>
        <taxon>Magnoliopsida</taxon>
        <taxon>eudicotyledons</taxon>
        <taxon>Gunneridae</taxon>
        <taxon>Pentapetalae</taxon>
        <taxon>rosids</taxon>
        <taxon>fabids</taxon>
        <taxon>Malpighiales</taxon>
        <taxon>Salicaceae</taxon>
        <taxon>Saliceae</taxon>
        <taxon>Populus</taxon>
    </lineage>
</organism>
<evidence type="ECO:0000256" key="1">
    <source>
        <dbReference type="SAM" id="MobiDB-lite"/>
    </source>
</evidence>
<feature type="compositionally biased region" description="Polar residues" evidence="1">
    <location>
        <begin position="326"/>
        <end position="345"/>
    </location>
</feature>
<feature type="compositionally biased region" description="Low complexity" evidence="1">
    <location>
        <begin position="97"/>
        <end position="112"/>
    </location>
</feature>
<dbReference type="PANTHER" id="PTHR33673:SF36">
    <property type="entry name" value="MYB-LIKE PROTEIN Q"/>
    <property type="match status" value="1"/>
</dbReference>
<evidence type="ECO:0000313" key="3">
    <source>
        <dbReference type="Proteomes" id="UP001164929"/>
    </source>
</evidence>
<dbReference type="EMBL" id="JAQIZT010000008">
    <property type="protein sequence ID" value="KAJ6987665.1"/>
    <property type="molecule type" value="Genomic_DNA"/>
</dbReference>
<feature type="region of interest" description="Disordered" evidence="1">
    <location>
        <begin position="1"/>
        <end position="112"/>
    </location>
</feature>
<comment type="caution">
    <text evidence="2">The sequence shown here is derived from an EMBL/GenBank/DDBJ whole genome shotgun (WGS) entry which is preliminary data.</text>
</comment>
<gene>
    <name evidence="2" type="ORF">NC653_020804</name>
</gene>
<feature type="region of interest" description="Disordered" evidence="1">
    <location>
        <begin position="146"/>
        <end position="178"/>
    </location>
</feature>
<accession>A0AAD6QE68</accession>
<dbReference type="Proteomes" id="UP001164929">
    <property type="component" value="Chromosome 8"/>
</dbReference>